<dbReference type="VEuPathDB" id="FungiDB:EMCG_07028"/>
<proteinExistence type="predicted"/>
<name>A0A2B7ZK86_9EURO</name>
<organism evidence="2 3">
    <name type="scientific">[Emmonsia] crescens</name>
    <dbReference type="NCBI Taxonomy" id="73230"/>
    <lineage>
        <taxon>Eukaryota</taxon>
        <taxon>Fungi</taxon>
        <taxon>Dikarya</taxon>
        <taxon>Ascomycota</taxon>
        <taxon>Pezizomycotina</taxon>
        <taxon>Eurotiomycetes</taxon>
        <taxon>Eurotiomycetidae</taxon>
        <taxon>Onygenales</taxon>
        <taxon>Ajellomycetaceae</taxon>
        <taxon>Emergomyces</taxon>
    </lineage>
</organism>
<dbReference type="EMBL" id="PDND01000048">
    <property type="protein sequence ID" value="PGH34045.1"/>
    <property type="molecule type" value="Genomic_DNA"/>
</dbReference>
<dbReference type="SUPFAM" id="SSF56112">
    <property type="entry name" value="Protein kinase-like (PK-like)"/>
    <property type="match status" value="1"/>
</dbReference>
<dbReference type="GO" id="GO:0004672">
    <property type="term" value="F:protein kinase activity"/>
    <property type="evidence" value="ECO:0007669"/>
    <property type="project" value="InterPro"/>
</dbReference>
<protein>
    <recommendedName>
        <fullName evidence="1">Protein kinase domain-containing protein</fullName>
    </recommendedName>
</protein>
<dbReference type="Gene3D" id="1.10.510.10">
    <property type="entry name" value="Transferase(Phosphotransferase) domain 1"/>
    <property type="match status" value="1"/>
</dbReference>
<dbReference type="GO" id="GO:0005524">
    <property type="term" value="F:ATP binding"/>
    <property type="evidence" value="ECO:0007669"/>
    <property type="project" value="InterPro"/>
</dbReference>
<gene>
    <name evidence="2" type="ORF">GX50_03101</name>
</gene>
<accession>A0A2B7ZK86</accession>
<reference evidence="2 3" key="1">
    <citation type="submission" date="2017-10" db="EMBL/GenBank/DDBJ databases">
        <title>Comparative genomics in systemic dimorphic fungi from Ajellomycetaceae.</title>
        <authorList>
            <person name="Munoz J.F."/>
            <person name="Mcewen J.G."/>
            <person name="Clay O.K."/>
            <person name="Cuomo C.A."/>
        </authorList>
    </citation>
    <scope>NUCLEOTIDE SEQUENCE [LARGE SCALE GENOMIC DNA]</scope>
    <source>
        <strain evidence="2 3">UAMH4076</strain>
    </source>
</reference>
<dbReference type="PROSITE" id="PS50011">
    <property type="entry name" value="PROTEIN_KINASE_DOM"/>
    <property type="match status" value="1"/>
</dbReference>
<dbReference type="InterPro" id="IPR000719">
    <property type="entry name" value="Prot_kinase_dom"/>
</dbReference>
<evidence type="ECO:0000313" key="2">
    <source>
        <dbReference type="EMBL" id="PGH34045.1"/>
    </source>
</evidence>
<keyword evidence="3" id="KW-1185">Reference proteome</keyword>
<dbReference type="Proteomes" id="UP000226031">
    <property type="component" value="Unassembled WGS sequence"/>
</dbReference>
<comment type="caution">
    <text evidence="2">The sequence shown here is derived from an EMBL/GenBank/DDBJ whole genome shotgun (WGS) entry which is preliminary data.</text>
</comment>
<dbReference type="InterPro" id="IPR011009">
    <property type="entry name" value="Kinase-like_dom_sf"/>
</dbReference>
<dbReference type="AlphaFoldDB" id="A0A2B7ZK86"/>
<feature type="domain" description="Protein kinase" evidence="1">
    <location>
        <begin position="1"/>
        <end position="155"/>
    </location>
</feature>
<evidence type="ECO:0000259" key="1">
    <source>
        <dbReference type="PROSITE" id="PS50011"/>
    </source>
</evidence>
<evidence type="ECO:0000313" key="3">
    <source>
        <dbReference type="Proteomes" id="UP000226031"/>
    </source>
</evidence>
<sequence>MFIRLSDLGSTWPASRPSTGIAQPMPYRSPELLFGLQWSKEVDMWGWGMVAYLRPDIWGLYDRLPEESSLDMTQIYEDRVRYDIFHDFRLSLAPYYQQCKDCWPRLDPEREEITIRSILKYLEFLEEDILLLERVLIPDPKLRPTVKEILHNGWLDGKCV</sequence>